<proteinExistence type="predicted"/>
<dbReference type="InterPro" id="IPR046250">
    <property type="entry name" value="DUF6283"/>
</dbReference>
<evidence type="ECO:0000313" key="1">
    <source>
        <dbReference type="EMBL" id="SUA31573.1"/>
    </source>
</evidence>
<accession>A0A378WFC1</accession>
<reference evidence="1 2" key="1">
    <citation type="submission" date="2018-06" db="EMBL/GenBank/DDBJ databases">
        <authorList>
            <consortium name="Pathogen Informatics"/>
            <person name="Doyle S."/>
        </authorList>
    </citation>
    <scope>NUCLEOTIDE SEQUENCE [LARGE SCALE GENOMIC DNA]</scope>
    <source>
        <strain evidence="1 2">NCTC1542</strain>
    </source>
</reference>
<gene>
    <name evidence="1" type="ORF">NCTC1542_06928</name>
</gene>
<dbReference type="AlphaFoldDB" id="A0A378WFC1"/>
<name>A0A378WFC1_MYCFO</name>
<evidence type="ECO:0000313" key="2">
    <source>
        <dbReference type="Proteomes" id="UP000255389"/>
    </source>
</evidence>
<dbReference type="EMBL" id="UGQY01000006">
    <property type="protein sequence ID" value="SUA31573.1"/>
    <property type="molecule type" value="Genomic_DNA"/>
</dbReference>
<protein>
    <submittedName>
        <fullName evidence="1">Uncharacterized protein</fullName>
    </submittedName>
</protein>
<dbReference type="Pfam" id="PF19800">
    <property type="entry name" value="DUF6283"/>
    <property type="match status" value="1"/>
</dbReference>
<dbReference type="Proteomes" id="UP000255389">
    <property type="component" value="Unassembled WGS sequence"/>
</dbReference>
<organism evidence="1 2">
    <name type="scientific">Mycolicibacterium fortuitum</name>
    <name type="common">Mycobacterium fortuitum</name>
    <dbReference type="NCBI Taxonomy" id="1766"/>
    <lineage>
        <taxon>Bacteria</taxon>
        <taxon>Bacillati</taxon>
        <taxon>Actinomycetota</taxon>
        <taxon>Actinomycetes</taxon>
        <taxon>Mycobacteriales</taxon>
        <taxon>Mycobacteriaceae</taxon>
        <taxon>Mycolicibacterium</taxon>
    </lineage>
</organism>
<sequence length="125" mass="13274">MDVVPSKQPLVPYRRHPCSECPWCRDTPPGAFPVHRYDQLRSTAGTPGNEAPIGAPLFACHKSAPGADDACAGWLAAVGGEHLGVRLAIITGALPASTLRPGENWPELFDSFDDMAQAQASDDHA</sequence>